<evidence type="ECO:0000313" key="10">
    <source>
        <dbReference type="EMBL" id="KAD6794640.1"/>
    </source>
</evidence>
<evidence type="ECO:0000256" key="6">
    <source>
        <dbReference type="ARBA" id="ARBA00023295"/>
    </source>
</evidence>
<dbReference type="SUPFAM" id="SSF51126">
    <property type="entry name" value="Pectin lyase-like"/>
    <property type="match status" value="1"/>
</dbReference>
<evidence type="ECO:0000256" key="8">
    <source>
        <dbReference type="RuleBase" id="RU361169"/>
    </source>
</evidence>
<keyword evidence="3" id="KW-0134">Cell wall</keyword>
<keyword evidence="7" id="KW-0961">Cell wall biogenesis/degradation</keyword>
<keyword evidence="6 8" id="KW-0326">Glycosidase</keyword>
<evidence type="ECO:0000313" key="11">
    <source>
        <dbReference type="Proteomes" id="UP000326396"/>
    </source>
</evidence>
<dbReference type="AlphaFoldDB" id="A0A5N6PND5"/>
<dbReference type="InterPro" id="IPR000743">
    <property type="entry name" value="Glyco_hydro_28"/>
</dbReference>
<evidence type="ECO:0000256" key="1">
    <source>
        <dbReference type="ARBA" id="ARBA00004191"/>
    </source>
</evidence>
<dbReference type="PANTHER" id="PTHR31375">
    <property type="match status" value="1"/>
</dbReference>
<evidence type="ECO:0008006" key="12">
    <source>
        <dbReference type="Google" id="ProtNLM"/>
    </source>
</evidence>
<dbReference type="SMART" id="SM00710">
    <property type="entry name" value="PbH1"/>
    <property type="match status" value="5"/>
</dbReference>
<dbReference type="InterPro" id="IPR006626">
    <property type="entry name" value="PbH1"/>
</dbReference>
<organism evidence="10 11">
    <name type="scientific">Mikania micrantha</name>
    <name type="common">bitter vine</name>
    <dbReference type="NCBI Taxonomy" id="192012"/>
    <lineage>
        <taxon>Eukaryota</taxon>
        <taxon>Viridiplantae</taxon>
        <taxon>Streptophyta</taxon>
        <taxon>Embryophyta</taxon>
        <taxon>Tracheophyta</taxon>
        <taxon>Spermatophyta</taxon>
        <taxon>Magnoliopsida</taxon>
        <taxon>eudicotyledons</taxon>
        <taxon>Gunneridae</taxon>
        <taxon>Pentapetalae</taxon>
        <taxon>asterids</taxon>
        <taxon>campanulids</taxon>
        <taxon>Asterales</taxon>
        <taxon>Asteraceae</taxon>
        <taxon>Asteroideae</taxon>
        <taxon>Heliantheae alliance</taxon>
        <taxon>Eupatorieae</taxon>
        <taxon>Mikania</taxon>
    </lineage>
</organism>
<dbReference type="Gene3D" id="2.160.20.10">
    <property type="entry name" value="Single-stranded right-handed beta-helix, Pectin lyase-like"/>
    <property type="match status" value="1"/>
</dbReference>
<evidence type="ECO:0000256" key="7">
    <source>
        <dbReference type="ARBA" id="ARBA00023316"/>
    </source>
</evidence>
<evidence type="ECO:0000256" key="5">
    <source>
        <dbReference type="ARBA" id="ARBA00022801"/>
    </source>
</evidence>
<name>A0A5N6PND5_9ASTR</name>
<reference evidence="10 11" key="1">
    <citation type="submission" date="2019-05" db="EMBL/GenBank/DDBJ databases">
        <title>Mikania micrantha, genome provides insights into the molecular mechanism of rapid growth.</title>
        <authorList>
            <person name="Liu B."/>
        </authorList>
    </citation>
    <scope>NUCLEOTIDE SEQUENCE [LARGE SCALE GENOMIC DNA]</scope>
    <source>
        <strain evidence="10">NLD-2019</strain>
        <tissue evidence="10">Leaf</tissue>
    </source>
</reference>
<feature type="compositionally biased region" description="Polar residues" evidence="9">
    <location>
        <begin position="61"/>
        <end position="71"/>
    </location>
</feature>
<accession>A0A5N6PND5</accession>
<comment type="subcellular location">
    <subcellularLocation>
        <location evidence="1">Secreted</location>
        <location evidence="1">Cell wall</location>
    </subcellularLocation>
</comment>
<keyword evidence="11" id="KW-1185">Reference proteome</keyword>
<evidence type="ECO:0000256" key="3">
    <source>
        <dbReference type="ARBA" id="ARBA00022512"/>
    </source>
</evidence>
<dbReference type="EMBL" id="SZYD01000003">
    <property type="protein sequence ID" value="KAD6794640.1"/>
    <property type="molecule type" value="Genomic_DNA"/>
</dbReference>
<dbReference type="OrthoDB" id="187139at2759"/>
<sequence>MAGLQRSAVSFRRQGSSGLIWDDKLLSAELKRFADCNPPSSDVGDQVPAAKNDCSKTTIRSSNTVLRNQPRNGGDRECRDRNASPANEPSSPRVPVCGLCRAFETRRGEGRVLPTNSKAKPEEEHRNCRTSIVLEKKVEGPLCDICESESKKRKKINKDNTNFDPPATCAMNETGSSSSSASDHKSVCLIIYSVFLLFNFADARYFDSLLHQLRKSEDFRKTFDSTLELNVKDYGAKGDGIEDDTKVLTDVWDTACSSKVDSIIIIPDESCLLVKPISLGGHCHSKVTLMISGSIVAPSNPDVWNGTDTDKWLYFHNVDHLTIGGGGTIDGVGQEWWATSCKTDPKNPCRHAPTAIIFHRCNNLVVKNLMIVNGQQMQIAFTKCDGVTVSHLIVLAPAGSPNTDGIHISKSTNVEIKDATVRTGDDCISIVSNSSNVQVRRIVCGPGHGISYWTIYILPSLNQGGRGFVRNVTFEDVWMENVSNPIIIDQYYCDSDKPCPNKTCAVNVKNISFVNIKGTSATEEAIIFACSDVSPCEGVYLEDVEIVSASRGITTSYCWEVKGSTSGYVYPPICYSTCKSFIRQTISSTNNLQAI</sequence>
<dbReference type="Pfam" id="PF00295">
    <property type="entry name" value="Glyco_hydro_28"/>
    <property type="match status" value="2"/>
</dbReference>
<dbReference type="GO" id="GO:0005975">
    <property type="term" value="P:carbohydrate metabolic process"/>
    <property type="evidence" value="ECO:0007669"/>
    <property type="project" value="InterPro"/>
</dbReference>
<comment type="caution">
    <text evidence="10">The sequence shown here is derived from an EMBL/GenBank/DDBJ whole genome shotgun (WGS) entry which is preliminary data.</text>
</comment>
<feature type="compositionally biased region" description="Basic and acidic residues" evidence="9">
    <location>
        <begin position="73"/>
        <end position="82"/>
    </location>
</feature>
<evidence type="ECO:0000256" key="4">
    <source>
        <dbReference type="ARBA" id="ARBA00022525"/>
    </source>
</evidence>
<keyword evidence="5 8" id="KW-0378">Hydrolase</keyword>
<dbReference type="InterPro" id="IPR012334">
    <property type="entry name" value="Pectin_lyas_fold"/>
</dbReference>
<dbReference type="InterPro" id="IPR031421">
    <property type="entry name" value="DUF4666"/>
</dbReference>
<comment type="similarity">
    <text evidence="2 8">Belongs to the glycosyl hydrolase 28 family.</text>
</comment>
<feature type="region of interest" description="Disordered" evidence="9">
    <location>
        <begin position="61"/>
        <end position="92"/>
    </location>
</feature>
<dbReference type="InterPro" id="IPR011050">
    <property type="entry name" value="Pectin_lyase_fold/virulence"/>
</dbReference>
<evidence type="ECO:0000256" key="2">
    <source>
        <dbReference type="ARBA" id="ARBA00008834"/>
    </source>
</evidence>
<keyword evidence="4" id="KW-0964">Secreted</keyword>
<protein>
    <recommendedName>
        <fullName evidence="12">Pectate lyase superfamily protein domain-containing protein</fullName>
    </recommendedName>
</protein>
<dbReference type="Proteomes" id="UP000326396">
    <property type="component" value="Linkage Group LG11"/>
</dbReference>
<gene>
    <name evidence="10" type="ORF">E3N88_05536</name>
</gene>
<evidence type="ECO:0000256" key="9">
    <source>
        <dbReference type="SAM" id="MobiDB-lite"/>
    </source>
</evidence>
<proteinExistence type="inferred from homology"/>
<dbReference type="GO" id="GO:0071555">
    <property type="term" value="P:cell wall organization"/>
    <property type="evidence" value="ECO:0007669"/>
    <property type="project" value="UniProtKB-KW"/>
</dbReference>
<dbReference type="Pfam" id="PF15697">
    <property type="entry name" value="DUF4666"/>
    <property type="match status" value="1"/>
</dbReference>
<dbReference type="GO" id="GO:0004650">
    <property type="term" value="F:polygalacturonase activity"/>
    <property type="evidence" value="ECO:0007669"/>
    <property type="project" value="InterPro"/>
</dbReference>